<dbReference type="PANTHER" id="PTHR43169:SF2">
    <property type="entry name" value="NAD_GMP SYNTHASE DOMAIN-CONTAINING PROTEIN"/>
    <property type="match status" value="1"/>
</dbReference>
<dbReference type="InterPro" id="IPR014729">
    <property type="entry name" value="Rossmann-like_a/b/a_fold"/>
</dbReference>
<reference evidence="2 3" key="1">
    <citation type="submission" date="2024-04" db="EMBL/GenBank/DDBJ databases">
        <title>Human intestinal bacterial collection.</title>
        <authorList>
            <person name="Pauvert C."/>
            <person name="Hitch T.C.A."/>
            <person name="Clavel T."/>
        </authorList>
    </citation>
    <scope>NUCLEOTIDE SEQUENCE [LARGE SCALE GENOMIC DNA]</scope>
    <source>
        <strain evidence="2 3">CLA-SR-H026</strain>
    </source>
</reference>
<dbReference type="Gene3D" id="3.40.50.620">
    <property type="entry name" value="HUPs"/>
    <property type="match status" value="1"/>
</dbReference>
<proteinExistence type="predicted"/>
<accession>A0ABV1J776</accession>
<dbReference type="PANTHER" id="PTHR43169">
    <property type="entry name" value="EXSB FAMILY PROTEIN"/>
    <property type="match status" value="1"/>
</dbReference>
<evidence type="ECO:0000259" key="1">
    <source>
        <dbReference type="Pfam" id="PF02540"/>
    </source>
</evidence>
<name>A0ABV1J776_9FIRM</name>
<protein>
    <submittedName>
        <fullName evidence="2">ATP-dependent sacrificial sulfur transferase LarE</fullName>
    </submittedName>
</protein>
<dbReference type="CDD" id="cd01990">
    <property type="entry name" value="LarE-like"/>
    <property type="match status" value="1"/>
</dbReference>
<keyword evidence="3" id="KW-1185">Reference proteome</keyword>
<dbReference type="EMBL" id="JBBNPS010000013">
    <property type="protein sequence ID" value="MEQ3353785.1"/>
    <property type="molecule type" value="Genomic_DNA"/>
</dbReference>
<evidence type="ECO:0000313" key="3">
    <source>
        <dbReference type="Proteomes" id="UP001481872"/>
    </source>
</evidence>
<dbReference type="InterPro" id="IPR005232">
    <property type="entry name" value="LarE"/>
</dbReference>
<dbReference type="Proteomes" id="UP001481872">
    <property type="component" value="Unassembled WGS sequence"/>
</dbReference>
<dbReference type="RefSeq" id="WP_349054041.1">
    <property type="nucleotide sequence ID" value="NZ_JBBNPS010000013.1"/>
</dbReference>
<dbReference type="Pfam" id="PF02540">
    <property type="entry name" value="NAD_synthase"/>
    <property type="match status" value="1"/>
</dbReference>
<dbReference type="InterPro" id="IPR052188">
    <property type="entry name" value="Ni-pincer_cofactor_biosynth"/>
</dbReference>
<keyword evidence="2" id="KW-0808">Transferase</keyword>
<dbReference type="GO" id="GO:0016740">
    <property type="term" value="F:transferase activity"/>
    <property type="evidence" value="ECO:0007669"/>
    <property type="project" value="UniProtKB-KW"/>
</dbReference>
<organism evidence="2 3">
    <name type="scientific">Aedoeadaptatus acetigenes</name>
    <dbReference type="NCBI Taxonomy" id="2981723"/>
    <lineage>
        <taxon>Bacteria</taxon>
        <taxon>Bacillati</taxon>
        <taxon>Bacillota</taxon>
        <taxon>Tissierellia</taxon>
        <taxon>Tissierellales</taxon>
        <taxon>Peptoniphilaceae</taxon>
        <taxon>Aedoeadaptatus</taxon>
    </lineage>
</organism>
<dbReference type="NCBIfam" id="TIGR00268">
    <property type="entry name" value="ATP-dependent sacrificial sulfur transferase LarE"/>
    <property type="match status" value="1"/>
</dbReference>
<gene>
    <name evidence="2" type="primary">larE</name>
    <name evidence="2" type="ORF">AAA081_05655</name>
</gene>
<evidence type="ECO:0000313" key="2">
    <source>
        <dbReference type="EMBL" id="MEQ3353785.1"/>
    </source>
</evidence>
<dbReference type="PIRSF" id="PIRSF006661">
    <property type="entry name" value="PP-lp_UCP006661"/>
    <property type="match status" value="1"/>
</dbReference>
<sequence>MDAFKRLKENLAAYDKVAVAYSGGVDSSFLMAVAAEVLGRENVMGIYVVNELHPRRERFDAHVLAEMIGWDIHVINASILENEDVMANGVNRCYYCKRSAFLAAKEYAAEHGFHVLLDGTNLDDLSDHRPGFKALEELGVKSPLREAEFTKEMVRTLSKKHYDLPTWNKPSDSCLATRIPYGTPLTVEALAVAEKGEAYLHELGYMTCRMRLHGSVARVEIPVADFQKFLINHREDVAAYFKELGVTYTALDVLGFRSGSGNEGLKDA</sequence>
<dbReference type="SUPFAM" id="SSF52402">
    <property type="entry name" value="Adenine nucleotide alpha hydrolases-like"/>
    <property type="match status" value="1"/>
</dbReference>
<dbReference type="InterPro" id="IPR022310">
    <property type="entry name" value="NAD/GMP_synthase"/>
</dbReference>
<comment type="caution">
    <text evidence="2">The sequence shown here is derived from an EMBL/GenBank/DDBJ whole genome shotgun (WGS) entry which is preliminary data.</text>
</comment>
<feature type="domain" description="NAD/GMP synthase" evidence="1">
    <location>
        <begin position="14"/>
        <end position="76"/>
    </location>
</feature>